<dbReference type="Proteomes" id="UP000002571">
    <property type="component" value="Chromosome 2"/>
</dbReference>
<accession>A0ACA6QUU4</accession>
<evidence type="ECO:0000313" key="2">
    <source>
        <dbReference type="Proteomes" id="UP000002571"/>
    </source>
</evidence>
<proteinExistence type="predicted"/>
<name>A0ACA6QUU4_VIBAE</name>
<protein>
    <submittedName>
        <fullName evidence="1">Uncharacterized protein</fullName>
    </submittedName>
</protein>
<sequence>MPLSNFIKIDNARPKAIICKCLARYPTHKHLFFIRLESQRTYCLHSKLHAFKLYMEVTMPGAFAHITAVNEASANNALMKLNIPQEAKKALAQNKRYLELGCVSPDYPYLALMNSAQNKWADKMHYNHVGKLIDALIQQVKAADNEHFEKTFSWLCGFVAHVATDITLHPVVELKVGPYAENAQQHRICEMHQDAYIWPSRMQLGSIGLADRVRENIGSCVDQSDNNLIDPVIRTIWSSALSATYPEYAKECEPDVNVWHEGFQSIVDNAEESHRLFPWARHVASKLGLTYPLPNEVDSTYIQDLETPDGIKHYDEIFDKAIKTIQIFWEKLAATIYENQDTGFFENWNLDTGRNENGQLSAWGNL</sequence>
<dbReference type="EMBL" id="CP001806">
    <property type="protein sequence ID" value="ACY54046.1"/>
    <property type="molecule type" value="Genomic_DNA"/>
</dbReference>
<reference evidence="1" key="1">
    <citation type="submission" date="2009-10" db="EMBL/GenBank/DDBJ databases">
        <authorList>
            <consortium name="Los Alamos National Laboratory (LANL)"/>
            <consortium name="National Microbial Pathogen Data Resource (NMPDR)"/>
            <person name="Munk A.C."/>
            <person name="Tapia R."/>
            <person name="Green L."/>
            <person name="Rogers Y."/>
            <person name="Detter J.C."/>
            <person name="Bruce D."/>
            <person name="Brettin T.S."/>
            <person name="Colwell R."/>
            <person name="Huq A."/>
            <person name="Grim C.J."/>
            <person name="Hasan N.A."/>
            <person name="Vonstein V."/>
            <person name="Bartels D."/>
        </authorList>
    </citation>
    <scope>NUCLEOTIDE SEQUENCE</scope>
    <source>
        <strain evidence="1">EX25</strain>
    </source>
</reference>
<evidence type="ECO:0000313" key="1">
    <source>
        <dbReference type="EMBL" id="ACY54046.1"/>
    </source>
</evidence>
<gene>
    <name evidence="1" type="ordered locus">VEA_001363</name>
</gene>
<organism evidence="1 2">
    <name type="scientific">Vibrio antiquarius (strain Ex25)</name>
    <dbReference type="NCBI Taxonomy" id="150340"/>
    <lineage>
        <taxon>Bacteria</taxon>
        <taxon>Pseudomonadati</taxon>
        <taxon>Pseudomonadota</taxon>
        <taxon>Gammaproteobacteria</taxon>
        <taxon>Vibrionales</taxon>
        <taxon>Vibrionaceae</taxon>
        <taxon>Vibrio</taxon>
        <taxon>Vibrio diabolicus subgroup</taxon>
    </lineage>
</organism>
<keyword evidence="2" id="KW-1185">Reference proteome</keyword>